<protein>
    <recommendedName>
        <fullName evidence="1">YqaJ viral recombinase domain-containing protein</fullName>
    </recommendedName>
</protein>
<dbReference type="SUPFAM" id="SSF52980">
    <property type="entry name" value="Restriction endonuclease-like"/>
    <property type="match status" value="1"/>
</dbReference>
<organism evidence="2 3">
    <name type="scientific">Sinanodonta woodiana</name>
    <name type="common">Chinese pond mussel</name>
    <name type="synonym">Anodonta woodiana</name>
    <dbReference type="NCBI Taxonomy" id="1069815"/>
    <lineage>
        <taxon>Eukaryota</taxon>
        <taxon>Metazoa</taxon>
        <taxon>Spiralia</taxon>
        <taxon>Lophotrochozoa</taxon>
        <taxon>Mollusca</taxon>
        <taxon>Bivalvia</taxon>
        <taxon>Autobranchia</taxon>
        <taxon>Heteroconchia</taxon>
        <taxon>Palaeoheterodonta</taxon>
        <taxon>Unionida</taxon>
        <taxon>Unionoidea</taxon>
        <taxon>Unionidae</taxon>
        <taxon>Unioninae</taxon>
        <taxon>Sinanodonta</taxon>
    </lineage>
</organism>
<sequence>MSLQNRYDDKIGLIEKQDPYTLEKHRWTQDVDKWASVTYPDIVNYLLFSTSAYTMDELKSYKGLEAYNQFVSGWVSDVKVCEISGLCVHTAKLSLTGAQSAVLSIKETFQQPFIPKVLNNKFPKLLSELFNDELIDASFSEILAYCKNVNVSVSKEESKSVELATRSQSETKLWNQFRSGRITASRMYAACNSSPAQPSEGLIKSICNPESMKFVSAATNWGCSHEKDARESYCEALRTMHENFAIEDAGFTIHPEYPLFGASPDAFVSCDCCGQGVLEIKCPYCIRSSTLDNYTGPKSCLEDTDHGKRLKRVHPYFYQVQTQIKLCEREFADFVVWTSKEVHIERIELDRLLGRHYK</sequence>
<evidence type="ECO:0000313" key="2">
    <source>
        <dbReference type="EMBL" id="KAL3847152.1"/>
    </source>
</evidence>
<dbReference type="InterPro" id="IPR011335">
    <property type="entry name" value="Restrct_endonuc-II-like"/>
</dbReference>
<evidence type="ECO:0000313" key="3">
    <source>
        <dbReference type="Proteomes" id="UP001634394"/>
    </source>
</evidence>
<dbReference type="PANTHER" id="PTHR47526:SF4">
    <property type="entry name" value="SWIM-TYPE DOMAIN-CONTAINING PROTEIN"/>
    <property type="match status" value="1"/>
</dbReference>
<keyword evidence="3" id="KW-1185">Reference proteome</keyword>
<dbReference type="PANTHER" id="PTHR47526">
    <property type="entry name" value="ATP-DEPENDENT DNA HELICASE"/>
    <property type="match status" value="1"/>
</dbReference>
<comment type="caution">
    <text evidence="2">The sequence shown here is derived from an EMBL/GenBank/DDBJ whole genome shotgun (WGS) entry which is preliminary data.</text>
</comment>
<accession>A0ABD3UDU5</accession>
<dbReference type="Gene3D" id="3.90.320.10">
    <property type="match status" value="1"/>
</dbReference>
<gene>
    <name evidence="2" type="ORF">ACJMK2_018081</name>
</gene>
<dbReference type="InterPro" id="IPR019080">
    <property type="entry name" value="YqaJ_viral_recombinase"/>
</dbReference>
<proteinExistence type="predicted"/>
<feature type="domain" description="YqaJ viral recombinase" evidence="1">
    <location>
        <begin position="174"/>
        <end position="325"/>
    </location>
</feature>
<dbReference type="GO" id="GO:0006281">
    <property type="term" value="P:DNA repair"/>
    <property type="evidence" value="ECO:0007669"/>
    <property type="project" value="UniProtKB-ARBA"/>
</dbReference>
<dbReference type="AlphaFoldDB" id="A0ABD3UDU5"/>
<dbReference type="Proteomes" id="UP001634394">
    <property type="component" value="Unassembled WGS sequence"/>
</dbReference>
<dbReference type="Pfam" id="PF09588">
    <property type="entry name" value="YqaJ"/>
    <property type="match status" value="1"/>
</dbReference>
<evidence type="ECO:0000259" key="1">
    <source>
        <dbReference type="Pfam" id="PF09588"/>
    </source>
</evidence>
<name>A0ABD3UDU5_SINWO</name>
<dbReference type="CDD" id="cd22343">
    <property type="entry name" value="PDDEXK_lambda_exonuclease-like"/>
    <property type="match status" value="1"/>
</dbReference>
<reference evidence="2 3" key="1">
    <citation type="submission" date="2024-11" db="EMBL/GenBank/DDBJ databases">
        <title>Chromosome-level genome assembly of the freshwater bivalve Anodonta woodiana.</title>
        <authorList>
            <person name="Chen X."/>
        </authorList>
    </citation>
    <scope>NUCLEOTIDE SEQUENCE [LARGE SCALE GENOMIC DNA]</scope>
    <source>
        <strain evidence="2">MN2024</strain>
        <tissue evidence="2">Gills</tissue>
    </source>
</reference>
<dbReference type="InterPro" id="IPR011604">
    <property type="entry name" value="PDDEXK-like_dom_sf"/>
</dbReference>
<dbReference type="EMBL" id="JBJQND010000016">
    <property type="protein sequence ID" value="KAL3847152.1"/>
    <property type="molecule type" value="Genomic_DNA"/>
</dbReference>